<evidence type="ECO:0000313" key="3">
    <source>
        <dbReference type="Proteomes" id="UP001066276"/>
    </source>
</evidence>
<name>A0AAV7KYB3_PLEWA</name>
<sequence length="128" mass="13641">MKGRSGAGKQAQPRPSIVGALKEAMLRSSAVALTAKARNRGRHVADSELLELCHAQPISLSRDFRQQELCVCILPMAFWNLGRATAGLCVLTAGRTEGGSPRGSLQQSQHLSSLFPIGRGPRGVSPPR</sequence>
<feature type="region of interest" description="Disordered" evidence="1">
    <location>
        <begin position="98"/>
        <end position="128"/>
    </location>
</feature>
<reference evidence="2" key="1">
    <citation type="journal article" date="2022" name="bioRxiv">
        <title>Sequencing and chromosome-scale assembly of the giantPleurodeles waltlgenome.</title>
        <authorList>
            <person name="Brown T."/>
            <person name="Elewa A."/>
            <person name="Iarovenko S."/>
            <person name="Subramanian E."/>
            <person name="Araus A.J."/>
            <person name="Petzold A."/>
            <person name="Susuki M."/>
            <person name="Suzuki K.-i.T."/>
            <person name="Hayashi T."/>
            <person name="Toyoda A."/>
            <person name="Oliveira C."/>
            <person name="Osipova E."/>
            <person name="Leigh N.D."/>
            <person name="Simon A."/>
            <person name="Yun M.H."/>
        </authorList>
    </citation>
    <scope>NUCLEOTIDE SEQUENCE</scope>
    <source>
        <strain evidence="2">20211129_DDA</strain>
        <tissue evidence="2">Liver</tissue>
    </source>
</reference>
<proteinExistence type="predicted"/>
<accession>A0AAV7KYB3</accession>
<dbReference type="AlphaFoldDB" id="A0AAV7KYB3"/>
<protein>
    <submittedName>
        <fullName evidence="2">Uncharacterized protein</fullName>
    </submittedName>
</protein>
<dbReference type="EMBL" id="JANPWB010000016">
    <property type="protein sequence ID" value="KAJ1084255.1"/>
    <property type="molecule type" value="Genomic_DNA"/>
</dbReference>
<keyword evidence="3" id="KW-1185">Reference proteome</keyword>
<organism evidence="2 3">
    <name type="scientific">Pleurodeles waltl</name>
    <name type="common">Iberian ribbed newt</name>
    <dbReference type="NCBI Taxonomy" id="8319"/>
    <lineage>
        <taxon>Eukaryota</taxon>
        <taxon>Metazoa</taxon>
        <taxon>Chordata</taxon>
        <taxon>Craniata</taxon>
        <taxon>Vertebrata</taxon>
        <taxon>Euteleostomi</taxon>
        <taxon>Amphibia</taxon>
        <taxon>Batrachia</taxon>
        <taxon>Caudata</taxon>
        <taxon>Salamandroidea</taxon>
        <taxon>Salamandridae</taxon>
        <taxon>Pleurodelinae</taxon>
        <taxon>Pleurodeles</taxon>
    </lineage>
</organism>
<evidence type="ECO:0000313" key="2">
    <source>
        <dbReference type="EMBL" id="KAJ1084255.1"/>
    </source>
</evidence>
<evidence type="ECO:0000256" key="1">
    <source>
        <dbReference type="SAM" id="MobiDB-lite"/>
    </source>
</evidence>
<comment type="caution">
    <text evidence="2">The sequence shown here is derived from an EMBL/GenBank/DDBJ whole genome shotgun (WGS) entry which is preliminary data.</text>
</comment>
<dbReference type="Proteomes" id="UP001066276">
    <property type="component" value="Chromosome 12"/>
</dbReference>
<gene>
    <name evidence="2" type="ORF">NDU88_004407</name>
</gene>
<feature type="compositionally biased region" description="Low complexity" evidence="1">
    <location>
        <begin position="104"/>
        <end position="114"/>
    </location>
</feature>